<feature type="transmembrane region" description="Helical" evidence="1">
    <location>
        <begin position="61"/>
        <end position="85"/>
    </location>
</feature>
<protein>
    <submittedName>
        <fullName evidence="2">Uncharacterized protein</fullName>
    </submittedName>
</protein>
<dbReference type="EMBL" id="JARJCW010000040">
    <property type="protein sequence ID" value="KAJ7206317.1"/>
    <property type="molecule type" value="Genomic_DNA"/>
</dbReference>
<organism evidence="2 3">
    <name type="scientific">Mycena pura</name>
    <dbReference type="NCBI Taxonomy" id="153505"/>
    <lineage>
        <taxon>Eukaryota</taxon>
        <taxon>Fungi</taxon>
        <taxon>Dikarya</taxon>
        <taxon>Basidiomycota</taxon>
        <taxon>Agaricomycotina</taxon>
        <taxon>Agaricomycetes</taxon>
        <taxon>Agaricomycetidae</taxon>
        <taxon>Agaricales</taxon>
        <taxon>Marasmiineae</taxon>
        <taxon>Mycenaceae</taxon>
        <taxon>Mycena</taxon>
    </lineage>
</organism>
<dbReference type="PANTHER" id="PTHR40465:SF1">
    <property type="entry name" value="DUF6534 DOMAIN-CONTAINING PROTEIN"/>
    <property type="match status" value="1"/>
</dbReference>
<name>A0AAD6VD00_9AGAR</name>
<feature type="transmembrane region" description="Helical" evidence="1">
    <location>
        <begin position="134"/>
        <end position="154"/>
    </location>
</feature>
<keyword evidence="3" id="KW-1185">Reference proteome</keyword>
<dbReference type="AlphaFoldDB" id="A0AAD6VD00"/>
<sequence>MSSTFSFGPLLIGVLLNTTLYGVLLIQAAVGLSQSILQRVLPLKIPIEIHDILWCFRDPKWFRYLILFLFVAETANVVFDIMLIYEPLISGWGNPKALEISPLFLRPDAAVIVAISTPVQLFVAWRIKILRNSYVLPTLITLLALISLGGGLSVTVNVSLRPDYADFGHFRPFVATWLAASAVCDVVLTAALMYSLHKRKGAAQSTDRYIDRLIRCEIRSDAHNASLTWIQIVIVHTGAITAVTALLDLRKNWMNHAPRLNARVWRDPDPEVNRQYPTNVLFKQPSSEGRLEIRNTVIHIAPENSSQPLELHPRARHRALSNVAAHPMPDINAHLESESETKASPS</sequence>
<dbReference type="Proteomes" id="UP001219525">
    <property type="component" value="Unassembled WGS sequence"/>
</dbReference>
<keyword evidence="1" id="KW-0472">Membrane</keyword>
<accession>A0AAD6VD00</accession>
<gene>
    <name evidence="2" type="ORF">GGX14DRAFT_643346</name>
</gene>
<reference evidence="2" key="1">
    <citation type="submission" date="2023-03" db="EMBL/GenBank/DDBJ databases">
        <title>Massive genome expansion in bonnet fungi (Mycena s.s.) driven by repeated elements and novel gene families across ecological guilds.</title>
        <authorList>
            <consortium name="Lawrence Berkeley National Laboratory"/>
            <person name="Harder C.B."/>
            <person name="Miyauchi S."/>
            <person name="Viragh M."/>
            <person name="Kuo A."/>
            <person name="Thoen E."/>
            <person name="Andreopoulos B."/>
            <person name="Lu D."/>
            <person name="Skrede I."/>
            <person name="Drula E."/>
            <person name="Henrissat B."/>
            <person name="Morin E."/>
            <person name="Kohler A."/>
            <person name="Barry K."/>
            <person name="LaButti K."/>
            <person name="Morin E."/>
            <person name="Salamov A."/>
            <person name="Lipzen A."/>
            <person name="Mereny Z."/>
            <person name="Hegedus B."/>
            <person name="Baldrian P."/>
            <person name="Stursova M."/>
            <person name="Weitz H."/>
            <person name="Taylor A."/>
            <person name="Grigoriev I.V."/>
            <person name="Nagy L.G."/>
            <person name="Martin F."/>
            <person name="Kauserud H."/>
        </authorList>
    </citation>
    <scope>NUCLEOTIDE SEQUENCE</scope>
    <source>
        <strain evidence="2">9144</strain>
    </source>
</reference>
<comment type="caution">
    <text evidence="2">The sequence shown here is derived from an EMBL/GenBank/DDBJ whole genome shotgun (WGS) entry which is preliminary data.</text>
</comment>
<evidence type="ECO:0000313" key="3">
    <source>
        <dbReference type="Proteomes" id="UP001219525"/>
    </source>
</evidence>
<proteinExistence type="predicted"/>
<evidence type="ECO:0000256" key="1">
    <source>
        <dbReference type="SAM" id="Phobius"/>
    </source>
</evidence>
<feature type="transmembrane region" description="Helical" evidence="1">
    <location>
        <begin position="20"/>
        <end position="41"/>
    </location>
</feature>
<keyword evidence="1" id="KW-1133">Transmembrane helix</keyword>
<feature type="transmembrane region" description="Helical" evidence="1">
    <location>
        <begin position="109"/>
        <end position="127"/>
    </location>
</feature>
<evidence type="ECO:0000313" key="2">
    <source>
        <dbReference type="EMBL" id="KAJ7206317.1"/>
    </source>
</evidence>
<dbReference type="PANTHER" id="PTHR40465">
    <property type="entry name" value="CHROMOSOME 1, WHOLE GENOME SHOTGUN SEQUENCE"/>
    <property type="match status" value="1"/>
</dbReference>
<feature type="transmembrane region" description="Helical" evidence="1">
    <location>
        <begin position="174"/>
        <end position="196"/>
    </location>
</feature>
<keyword evidence="1" id="KW-0812">Transmembrane</keyword>